<dbReference type="CDD" id="cd02516">
    <property type="entry name" value="CDP-ME_synthetase"/>
    <property type="match status" value="1"/>
</dbReference>
<dbReference type="GO" id="GO:0050518">
    <property type="term" value="F:2-C-methyl-D-erythritol 4-phosphate cytidylyltransferase activity"/>
    <property type="evidence" value="ECO:0007669"/>
    <property type="project" value="UniProtKB-EC"/>
</dbReference>
<dbReference type="InterPro" id="IPR050088">
    <property type="entry name" value="IspD/TarI_cytidylyltransf_bact"/>
</dbReference>
<keyword evidence="5 7" id="KW-0548">Nucleotidyltransferase</keyword>
<accession>A0ABR6ZJM9</accession>
<keyword evidence="9" id="KW-1185">Reference proteome</keyword>
<evidence type="ECO:0000256" key="2">
    <source>
        <dbReference type="ARBA" id="ARBA00004787"/>
    </source>
</evidence>
<comment type="function">
    <text evidence="7">Catalyzes the formation of 4-diphosphocytidyl-2-C-methyl-D-erythritol from CTP and 2-C-methyl-D-erythritol 4-phosphate (MEP).</text>
</comment>
<feature type="site" description="Positions MEP for the nucleophilic attack" evidence="7">
    <location>
        <position position="175"/>
    </location>
</feature>
<feature type="site" description="Positions MEP for the nucleophilic attack" evidence="7">
    <location>
        <position position="227"/>
    </location>
</feature>
<evidence type="ECO:0000256" key="4">
    <source>
        <dbReference type="ARBA" id="ARBA00022679"/>
    </source>
</evidence>
<dbReference type="InterPro" id="IPR029044">
    <property type="entry name" value="Nucleotide-diphossugar_trans"/>
</dbReference>
<comment type="similarity">
    <text evidence="3 7">Belongs to the IspD/TarI cytidylyltransferase family. IspD subfamily.</text>
</comment>
<dbReference type="EC" id="2.7.7.60" evidence="7"/>
<dbReference type="PROSITE" id="PS01295">
    <property type="entry name" value="ISPD"/>
    <property type="match status" value="1"/>
</dbReference>
<dbReference type="InterPro" id="IPR018294">
    <property type="entry name" value="ISPD_synthase_CS"/>
</dbReference>
<evidence type="ECO:0000313" key="8">
    <source>
        <dbReference type="EMBL" id="MBC3916087.1"/>
    </source>
</evidence>
<dbReference type="InterPro" id="IPR001228">
    <property type="entry name" value="IspD"/>
</dbReference>
<dbReference type="RefSeq" id="WP_186945724.1">
    <property type="nucleotide sequence ID" value="NZ_JACOGF010000001.1"/>
</dbReference>
<comment type="caution">
    <text evidence="8">The sequence shown here is derived from an EMBL/GenBank/DDBJ whole genome shotgun (WGS) entry which is preliminary data.</text>
</comment>
<dbReference type="NCBIfam" id="TIGR00453">
    <property type="entry name" value="ispD"/>
    <property type="match status" value="1"/>
</dbReference>
<dbReference type="SUPFAM" id="SSF53448">
    <property type="entry name" value="Nucleotide-diphospho-sugar transferases"/>
    <property type="match status" value="1"/>
</dbReference>
<dbReference type="PANTHER" id="PTHR32125:SF4">
    <property type="entry name" value="2-C-METHYL-D-ERYTHRITOL 4-PHOSPHATE CYTIDYLYLTRANSFERASE, CHLOROPLASTIC"/>
    <property type="match status" value="1"/>
</dbReference>
<comment type="pathway">
    <text evidence="2 7">Isoprenoid biosynthesis; isopentenyl diphosphate biosynthesis via DXP pathway; isopentenyl diphosphate from 1-deoxy-D-xylulose 5-phosphate: step 2/6.</text>
</comment>
<evidence type="ECO:0000256" key="6">
    <source>
        <dbReference type="ARBA" id="ARBA00023229"/>
    </source>
</evidence>
<feature type="site" description="Transition state stabilizer" evidence="7">
    <location>
        <position position="25"/>
    </location>
</feature>
<organism evidence="8 9">
    <name type="scientific">Undibacterium hunanense</name>
    <dbReference type="NCBI Taxonomy" id="2762292"/>
    <lineage>
        <taxon>Bacteria</taxon>
        <taxon>Pseudomonadati</taxon>
        <taxon>Pseudomonadota</taxon>
        <taxon>Betaproteobacteria</taxon>
        <taxon>Burkholderiales</taxon>
        <taxon>Oxalobacteraceae</taxon>
        <taxon>Undibacterium</taxon>
    </lineage>
</organism>
<dbReference type="Pfam" id="PF01128">
    <property type="entry name" value="IspD"/>
    <property type="match status" value="1"/>
</dbReference>
<keyword evidence="4 7" id="KW-0808">Transferase</keyword>
<evidence type="ECO:0000256" key="1">
    <source>
        <dbReference type="ARBA" id="ARBA00001282"/>
    </source>
</evidence>
<dbReference type="PANTHER" id="PTHR32125">
    <property type="entry name" value="2-C-METHYL-D-ERYTHRITOL 4-PHOSPHATE CYTIDYLYLTRANSFERASE, CHLOROPLASTIC"/>
    <property type="match status" value="1"/>
</dbReference>
<evidence type="ECO:0000256" key="3">
    <source>
        <dbReference type="ARBA" id="ARBA00009789"/>
    </source>
</evidence>
<sequence>MVAEITLQDEPRYFALIPAAGVGSRMGAATPKQYLQLGTKTILQHTVDAFLSFAPVQHTFVVVSAGDSYIDTHLQAAEKLTVLRCGGETRRDTVRNGLRQMAAQLKAQLTGQSNGQLRADDWVLVHDAARPGLNQHLLQHLLARLDGHTVGGLLALPVVDTIKQLVDGRVKTVPRDGMWLAQTPQMFRYQLLCDALDQAEQVTDEASAIEAAGHVPELVEGHPCNAKLTLPGDLALIARLMDIPFEERKIDAK</sequence>
<dbReference type="HAMAP" id="MF_00108">
    <property type="entry name" value="IspD"/>
    <property type="match status" value="1"/>
</dbReference>
<proteinExistence type="inferred from homology"/>
<feature type="site" description="Transition state stabilizer" evidence="7">
    <location>
        <position position="32"/>
    </location>
</feature>
<dbReference type="EMBL" id="JACOGF010000001">
    <property type="protein sequence ID" value="MBC3916087.1"/>
    <property type="molecule type" value="Genomic_DNA"/>
</dbReference>
<evidence type="ECO:0000256" key="7">
    <source>
        <dbReference type="HAMAP-Rule" id="MF_00108"/>
    </source>
</evidence>
<dbReference type="Gene3D" id="3.90.550.10">
    <property type="entry name" value="Spore Coat Polysaccharide Biosynthesis Protein SpsA, Chain A"/>
    <property type="match status" value="1"/>
</dbReference>
<evidence type="ECO:0000313" key="9">
    <source>
        <dbReference type="Proteomes" id="UP000650424"/>
    </source>
</evidence>
<name>A0ABR6ZJM9_9BURK</name>
<gene>
    <name evidence="7" type="primary">ispD</name>
    <name evidence="8" type="ORF">H8L32_01190</name>
</gene>
<reference evidence="8 9" key="1">
    <citation type="submission" date="2020-08" db="EMBL/GenBank/DDBJ databases">
        <title>Novel species isolated from subtropical streams in China.</title>
        <authorList>
            <person name="Lu H."/>
        </authorList>
    </citation>
    <scope>NUCLEOTIDE SEQUENCE [LARGE SCALE GENOMIC DNA]</scope>
    <source>
        <strain evidence="8 9">CY18W</strain>
    </source>
</reference>
<keyword evidence="6 7" id="KW-0414">Isoprene biosynthesis</keyword>
<comment type="catalytic activity">
    <reaction evidence="1 7">
        <text>2-C-methyl-D-erythritol 4-phosphate + CTP + H(+) = 4-CDP-2-C-methyl-D-erythritol + diphosphate</text>
        <dbReference type="Rhea" id="RHEA:13429"/>
        <dbReference type="ChEBI" id="CHEBI:15378"/>
        <dbReference type="ChEBI" id="CHEBI:33019"/>
        <dbReference type="ChEBI" id="CHEBI:37563"/>
        <dbReference type="ChEBI" id="CHEBI:57823"/>
        <dbReference type="ChEBI" id="CHEBI:58262"/>
        <dbReference type="EC" id="2.7.7.60"/>
    </reaction>
</comment>
<dbReference type="InterPro" id="IPR034683">
    <property type="entry name" value="IspD/TarI"/>
</dbReference>
<evidence type="ECO:0000256" key="5">
    <source>
        <dbReference type="ARBA" id="ARBA00022695"/>
    </source>
</evidence>
<protein>
    <recommendedName>
        <fullName evidence="7">2-C-methyl-D-erythritol 4-phosphate cytidylyltransferase</fullName>
        <ecNumber evidence="7">2.7.7.60</ecNumber>
    </recommendedName>
    <alternativeName>
        <fullName evidence="7">4-diphosphocytidyl-2C-methyl-D-erythritol synthase</fullName>
    </alternativeName>
    <alternativeName>
        <fullName evidence="7">MEP cytidylyltransferase</fullName>
        <shortName evidence="7">MCT</shortName>
    </alternativeName>
</protein>
<dbReference type="Proteomes" id="UP000650424">
    <property type="component" value="Unassembled WGS sequence"/>
</dbReference>